<keyword evidence="6" id="KW-1185">Reference proteome</keyword>
<dbReference type="Gene3D" id="3.40.50.2300">
    <property type="match status" value="2"/>
</dbReference>
<dbReference type="Pfam" id="PF00356">
    <property type="entry name" value="LacI"/>
    <property type="match status" value="1"/>
</dbReference>
<dbReference type="SUPFAM" id="SSF53822">
    <property type="entry name" value="Periplasmic binding protein-like I"/>
    <property type="match status" value="1"/>
</dbReference>
<name>A0ABS8G7P0_9ALTE</name>
<dbReference type="SMART" id="SM00354">
    <property type="entry name" value="HTH_LACI"/>
    <property type="match status" value="1"/>
</dbReference>
<dbReference type="CDD" id="cd01392">
    <property type="entry name" value="HTH_LacI"/>
    <property type="match status" value="1"/>
</dbReference>
<evidence type="ECO:0000256" key="3">
    <source>
        <dbReference type="ARBA" id="ARBA00023163"/>
    </source>
</evidence>
<organism evidence="5 6">
    <name type="scientific">Fluctibacter halophilus</name>
    <dbReference type="NCBI Taxonomy" id="226011"/>
    <lineage>
        <taxon>Bacteria</taxon>
        <taxon>Pseudomonadati</taxon>
        <taxon>Pseudomonadota</taxon>
        <taxon>Gammaproteobacteria</taxon>
        <taxon>Alteromonadales</taxon>
        <taxon>Alteromonadaceae</taxon>
        <taxon>Fluctibacter</taxon>
    </lineage>
</organism>
<sequence length="335" mass="36910">MATIKQVSELAGVSSATVSRVINNADSVKEKTRNLVLEAMRTLGYRHNVIAASLASNKTNTIGYVVPELHGSFFGPMMSGSEAELRNANKHMFVATGHSDEKVEQEEIEALLGRRCDGLILHVEAVSDSYLIDLARQDVPFVVVNRYIEEIGDYCISLDNVQGGYLATKTLLDAGHKDIAYIAGSLFKADARERLTGHKQALEEAGIMFNPALFYEGDFQAHSGFEGMMSLVGHLDAFTAVACANDEMASGAIEALRQEGIDVPQNCSVIGFDNIEFSSYLTPKLTTVNYPMREIGQMAARWILARAYGKETLELEHVLPPHIIERDSITRPRRR</sequence>
<feature type="domain" description="HTH lacI-type" evidence="4">
    <location>
        <begin position="2"/>
        <end position="56"/>
    </location>
</feature>
<dbReference type="Proteomes" id="UP001520878">
    <property type="component" value="Unassembled WGS sequence"/>
</dbReference>
<protein>
    <submittedName>
        <fullName evidence="5">LacI family transcriptional regulator</fullName>
    </submittedName>
</protein>
<dbReference type="CDD" id="cd06270">
    <property type="entry name" value="PBP1_GalS-like"/>
    <property type="match status" value="1"/>
</dbReference>
<dbReference type="SUPFAM" id="SSF47413">
    <property type="entry name" value="lambda repressor-like DNA-binding domains"/>
    <property type="match status" value="1"/>
</dbReference>
<dbReference type="InterPro" id="IPR010982">
    <property type="entry name" value="Lambda_DNA-bd_dom_sf"/>
</dbReference>
<dbReference type="PANTHER" id="PTHR30146:SF109">
    <property type="entry name" value="HTH-TYPE TRANSCRIPTIONAL REGULATOR GALS"/>
    <property type="match status" value="1"/>
</dbReference>
<evidence type="ECO:0000313" key="6">
    <source>
        <dbReference type="Proteomes" id="UP001520878"/>
    </source>
</evidence>
<dbReference type="PANTHER" id="PTHR30146">
    <property type="entry name" value="LACI-RELATED TRANSCRIPTIONAL REPRESSOR"/>
    <property type="match status" value="1"/>
</dbReference>
<evidence type="ECO:0000313" key="5">
    <source>
        <dbReference type="EMBL" id="MCC2616602.1"/>
    </source>
</evidence>
<keyword evidence="2" id="KW-0238">DNA-binding</keyword>
<evidence type="ECO:0000256" key="1">
    <source>
        <dbReference type="ARBA" id="ARBA00023015"/>
    </source>
</evidence>
<dbReference type="PRINTS" id="PR00036">
    <property type="entry name" value="HTHLACI"/>
</dbReference>
<evidence type="ECO:0000256" key="2">
    <source>
        <dbReference type="ARBA" id="ARBA00023125"/>
    </source>
</evidence>
<comment type="caution">
    <text evidence="5">The sequence shown here is derived from an EMBL/GenBank/DDBJ whole genome shotgun (WGS) entry which is preliminary data.</text>
</comment>
<proteinExistence type="predicted"/>
<dbReference type="InterPro" id="IPR046335">
    <property type="entry name" value="LacI/GalR-like_sensor"/>
</dbReference>
<keyword evidence="3" id="KW-0804">Transcription</keyword>
<dbReference type="EMBL" id="JAJEWP010000002">
    <property type="protein sequence ID" value="MCC2616602.1"/>
    <property type="molecule type" value="Genomic_DNA"/>
</dbReference>
<dbReference type="InterPro" id="IPR000843">
    <property type="entry name" value="HTH_LacI"/>
</dbReference>
<evidence type="ECO:0000259" key="4">
    <source>
        <dbReference type="PROSITE" id="PS50932"/>
    </source>
</evidence>
<reference evidence="5 6" key="1">
    <citation type="submission" date="2021-10" db="EMBL/GenBank/DDBJ databases">
        <title>Draft genome of Aestuariibacter halophilus JC2043.</title>
        <authorList>
            <person name="Emsley S.A."/>
            <person name="Pfannmuller K.M."/>
            <person name="Ushijima B."/>
            <person name="Saw J.H."/>
            <person name="Videau P."/>
        </authorList>
    </citation>
    <scope>NUCLEOTIDE SEQUENCE [LARGE SCALE GENOMIC DNA]</scope>
    <source>
        <strain evidence="5 6">JC2043</strain>
    </source>
</reference>
<accession>A0ABS8G7P0</accession>
<gene>
    <name evidence="5" type="ORF">LJ739_10145</name>
</gene>
<dbReference type="Gene3D" id="1.10.260.40">
    <property type="entry name" value="lambda repressor-like DNA-binding domains"/>
    <property type="match status" value="1"/>
</dbReference>
<dbReference type="Pfam" id="PF13377">
    <property type="entry name" value="Peripla_BP_3"/>
    <property type="match status" value="1"/>
</dbReference>
<keyword evidence="1" id="KW-0805">Transcription regulation</keyword>
<dbReference type="PROSITE" id="PS50932">
    <property type="entry name" value="HTH_LACI_2"/>
    <property type="match status" value="1"/>
</dbReference>
<dbReference type="InterPro" id="IPR028082">
    <property type="entry name" value="Peripla_BP_I"/>
</dbReference>
<dbReference type="RefSeq" id="WP_229160096.1">
    <property type="nucleotide sequence ID" value="NZ_JAJEWP010000002.1"/>
</dbReference>